<feature type="domain" description="Tyr recombinase" evidence="5">
    <location>
        <begin position="201"/>
        <end position="380"/>
    </location>
</feature>
<evidence type="ECO:0000313" key="6">
    <source>
        <dbReference type="EMBL" id="EFL53142.1"/>
    </source>
</evidence>
<organism evidence="6 7">
    <name type="scientific">Solidesulfovibrio fructosivorans JJ]</name>
    <dbReference type="NCBI Taxonomy" id="596151"/>
    <lineage>
        <taxon>Bacteria</taxon>
        <taxon>Pseudomonadati</taxon>
        <taxon>Thermodesulfobacteriota</taxon>
        <taxon>Desulfovibrionia</taxon>
        <taxon>Desulfovibrionales</taxon>
        <taxon>Desulfovibrionaceae</taxon>
        <taxon>Solidesulfovibrio</taxon>
    </lineage>
</organism>
<dbReference type="InterPro" id="IPR013762">
    <property type="entry name" value="Integrase-like_cat_sf"/>
</dbReference>
<dbReference type="Gene3D" id="1.10.443.10">
    <property type="entry name" value="Intergrase catalytic core"/>
    <property type="match status" value="1"/>
</dbReference>
<comment type="similarity">
    <text evidence="1">Belongs to the 'phage' integrase family.</text>
</comment>
<dbReference type="GO" id="GO:0006310">
    <property type="term" value="P:DNA recombination"/>
    <property type="evidence" value="ECO:0007669"/>
    <property type="project" value="UniProtKB-KW"/>
</dbReference>
<dbReference type="GO" id="GO:0003677">
    <property type="term" value="F:DNA binding"/>
    <property type="evidence" value="ECO:0007669"/>
    <property type="project" value="UniProtKB-KW"/>
</dbReference>
<evidence type="ECO:0000256" key="4">
    <source>
        <dbReference type="ARBA" id="ARBA00023172"/>
    </source>
</evidence>
<comment type="caution">
    <text evidence="6">The sequence shown here is derived from an EMBL/GenBank/DDBJ whole genome shotgun (WGS) entry which is preliminary data.</text>
</comment>
<name>E1JRE1_SOLFR</name>
<dbReference type="InterPro" id="IPR002104">
    <property type="entry name" value="Integrase_catalytic"/>
</dbReference>
<reference evidence="6 7" key="1">
    <citation type="submission" date="2010-08" db="EMBL/GenBank/DDBJ databases">
        <title>The draft genome of Desulfovibrio fructosovorans JJ.</title>
        <authorList>
            <consortium name="US DOE Joint Genome Institute (JGI-PGF)"/>
            <person name="Lucas S."/>
            <person name="Copeland A."/>
            <person name="Lapidus A."/>
            <person name="Cheng J.-F."/>
            <person name="Bruce D."/>
            <person name="Goodwin L."/>
            <person name="Pitluck S."/>
            <person name="Land M.L."/>
            <person name="Hauser L."/>
            <person name="Chang Y.-J."/>
            <person name="Jeffries C."/>
            <person name="Wall J.D."/>
            <person name="Stahl D.A."/>
            <person name="Arkin A.P."/>
            <person name="Dehal P."/>
            <person name="Stolyar S.M."/>
            <person name="Hazen T.C."/>
            <person name="Woyke T.J."/>
        </authorList>
    </citation>
    <scope>NUCLEOTIDE SEQUENCE [LARGE SCALE GENOMIC DNA]</scope>
    <source>
        <strain evidence="6 7">JJ</strain>
    </source>
</reference>
<protein>
    <submittedName>
        <fullName evidence="6">Integrase family protein</fullName>
    </submittedName>
</protein>
<accession>E1JRE1</accession>
<dbReference type="InterPro" id="IPR050808">
    <property type="entry name" value="Phage_Integrase"/>
</dbReference>
<dbReference type="PANTHER" id="PTHR30629:SF2">
    <property type="entry name" value="PROPHAGE INTEGRASE INTS-RELATED"/>
    <property type="match status" value="1"/>
</dbReference>
<evidence type="ECO:0000313" key="7">
    <source>
        <dbReference type="Proteomes" id="UP000006250"/>
    </source>
</evidence>
<sequence length="394" mass="44491">MARQWIKTAYVGVRYRKDGNSTDRYFAIRYRRDGILHEEGLGWASEGWNAKKASEMRAELQRAHTTGDGPATLAGKRESARIAAREQEQAEKQRNAAGATYKELVEAHYIPWAEREKKSAAADKTRLKLHIFPVIGALTLDEVTPQVLEALRDKMVASHCRATALQVLALVRKTFNHLGRLGLHTLRNPVALVKLPRLDNACERFFTHDEFDRFLAAAGKLGNPDLHDACILAVDTGLRLGELNRLMPADVNLELGFLTVREADGKPGGVVPLNSRVRAMLQKRLLTIAPGQHIFRTTRDGDREMSRRFTRLARALGLNDGVTDRRQQLTFHSLRHTFGSWLALADVELYRIQKLMRHKTPAMVQRYAHLRPSWLASDVEVLCKPPSRPDHVAD</sequence>
<dbReference type="InterPro" id="IPR010998">
    <property type="entry name" value="Integrase_recombinase_N"/>
</dbReference>
<dbReference type="SUPFAM" id="SSF56349">
    <property type="entry name" value="DNA breaking-rejoining enzymes"/>
    <property type="match status" value="1"/>
</dbReference>
<dbReference type="GO" id="GO:0015074">
    <property type="term" value="P:DNA integration"/>
    <property type="evidence" value="ECO:0007669"/>
    <property type="project" value="UniProtKB-KW"/>
</dbReference>
<keyword evidence="7" id="KW-1185">Reference proteome</keyword>
<gene>
    <name evidence="6" type="ORF">DesfrDRAFT_0190</name>
</gene>
<evidence type="ECO:0000256" key="3">
    <source>
        <dbReference type="ARBA" id="ARBA00023125"/>
    </source>
</evidence>
<evidence type="ECO:0000256" key="2">
    <source>
        <dbReference type="ARBA" id="ARBA00022908"/>
    </source>
</evidence>
<dbReference type="eggNOG" id="COG4974">
    <property type="taxonomic scope" value="Bacteria"/>
</dbReference>
<dbReference type="Pfam" id="PF00589">
    <property type="entry name" value="Phage_integrase"/>
    <property type="match status" value="1"/>
</dbReference>
<keyword evidence="4" id="KW-0233">DNA recombination</keyword>
<dbReference type="Proteomes" id="UP000006250">
    <property type="component" value="Unassembled WGS sequence"/>
</dbReference>
<dbReference type="STRING" id="596151.DesfrDRAFT_0190"/>
<evidence type="ECO:0000259" key="5">
    <source>
        <dbReference type="PROSITE" id="PS51898"/>
    </source>
</evidence>
<dbReference type="AlphaFoldDB" id="E1JRE1"/>
<dbReference type="PROSITE" id="PS51898">
    <property type="entry name" value="TYR_RECOMBINASE"/>
    <property type="match status" value="1"/>
</dbReference>
<dbReference type="PANTHER" id="PTHR30629">
    <property type="entry name" value="PROPHAGE INTEGRASE"/>
    <property type="match status" value="1"/>
</dbReference>
<dbReference type="InterPro" id="IPR011010">
    <property type="entry name" value="DNA_brk_join_enz"/>
</dbReference>
<keyword evidence="3" id="KW-0238">DNA-binding</keyword>
<dbReference type="CDD" id="cd00796">
    <property type="entry name" value="INT_Rci_Hp1_C"/>
    <property type="match status" value="1"/>
</dbReference>
<dbReference type="Gene3D" id="1.10.150.130">
    <property type="match status" value="1"/>
</dbReference>
<dbReference type="EMBL" id="AECZ01000001">
    <property type="protein sequence ID" value="EFL53142.1"/>
    <property type="molecule type" value="Genomic_DNA"/>
</dbReference>
<keyword evidence="2" id="KW-0229">DNA integration</keyword>
<proteinExistence type="inferred from homology"/>
<evidence type="ECO:0000256" key="1">
    <source>
        <dbReference type="ARBA" id="ARBA00008857"/>
    </source>
</evidence>